<dbReference type="PANTHER" id="PTHR10996">
    <property type="entry name" value="2-HYDROXYACID DEHYDROGENASE-RELATED"/>
    <property type="match status" value="1"/>
</dbReference>
<dbReference type="CDD" id="cd12156">
    <property type="entry name" value="HPPR"/>
    <property type="match status" value="1"/>
</dbReference>
<dbReference type="GO" id="GO:0016618">
    <property type="term" value="F:hydroxypyruvate reductase [NAD(P)H] activity"/>
    <property type="evidence" value="ECO:0007669"/>
    <property type="project" value="TreeGrafter"/>
</dbReference>
<keyword evidence="3" id="KW-0520">NAD</keyword>
<dbReference type="SUPFAM" id="SSF51735">
    <property type="entry name" value="NAD(P)-binding Rossmann-fold domains"/>
    <property type="match status" value="1"/>
</dbReference>
<evidence type="ECO:0000259" key="6">
    <source>
        <dbReference type="Pfam" id="PF02826"/>
    </source>
</evidence>
<dbReference type="PANTHER" id="PTHR10996:SF178">
    <property type="entry name" value="2-HYDROXYACID DEHYDROGENASE YGL185C-RELATED"/>
    <property type="match status" value="1"/>
</dbReference>
<dbReference type="Gene3D" id="3.40.50.720">
    <property type="entry name" value="NAD(P)-binding Rossmann-like Domain"/>
    <property type="match status" value="2"/>
</dbReference>
<dbReference type="InterPro" id="IPR036291">
    <property type="entry name" value="NAD(P)-bd_dom_sf"/>
</dbReference>
<dbReference type="Pfam" id="PF02826">
    <property type="entry name" value="2-Hacid_dh_C"/>
    <property type="match status" value="1"/>
</dbReference>
<dbReference type="GO" id="GO:0030267">
    <property type="term" value="F:glyoxylate reductase (NADPH) activity"/>
    <property type="evidence" value="ECO:0007669"/>
    <property type="project" value="TreeGrafter"/>
</dbReference>
<keyword evidence="1" id="KW-0521">NADP</keyword>
<feature type="domain" description="D-isomer specific 2-hydroxyacid dehydrogenase NAD-binding" evidence="6">
    <location>
        <begin position="109"/>
        <end position="283"/>
    </location>
</feature>
<dbReference type="InterPro" id="IPR006140">
    <property type="entry name" value="D-isomer_DH_NAD-bd"/>
</dbReference>
<protein>
    <submittedName>
        <fullName evidence="7">Dehydrogenase</fullName>
    </submittedName>
</protein>
<proteinExistence type="inferred from homology"/>
<dbReference type="InterPro" id="IPR006139">
    <property type="entry name" value="D-isomer_2_OHA_DH_cat_dom"/>
</dbReference>
<dbReference type="InterPro" id="IPR050223">
    <property type="entry name" value="D-isomer_2-hydroxyacid_DH"/>
</dbReference>
<evidence type="ECO:0000256" key="1">
    <source>
        <dbReference type="ARBA" id="ARBA00022857"/>
    </source>
</evidence>
<comment type="similarity">
    <text evidence="4">Belongs to the D-isomer specific 2-hydroxyacid dehydrogenase family.</text>
</comment>
<evidence type="ECO:0000313" key="8">
    <source>
        <dbReference type="Proteomes" id="UP000186143"/>
    </source>
</evidence>
<dbReference type="AlphaFoldDB" id="A0A1Q9APV2"/>
<dbReference type="GO" id="GO:0005829">
    <property type="term" value="C:cytosol"/>
    <property type="evidence" value="ECO:0007669"/>
    <property type="project" value="TreeGrafter"/>
</dbReference>
<evidence type="ECO:0000256" key="2">
    <source>
        <dbReference type="ARBA" id="ARBA00023002"/>
    </source>
</evidence>
<dbReference type="GO" id="GO:0051287">
    <property type="term" value="F:NAD binding"/>
    <property type="evidence" value="ECO:0007669"/>
    <property type="project" value="InterPro"/>
</dbReference>
<evidence type="ECO:0000313" key="7">
    <source>
        <dbReference type="EMBL" id="OLP57396.1"/>
    </source>
</evidence>
<evidence type="ECO:0000256" key="3">
    <source>
        <dbReference type="ARBA" id="ARBA00023027"/>
    </source>
</evidence>
<dbReference type="OrthoDB" id="9793626at2"/>
<dbReference type="Proteomes" id="UP000186143">
    <property type="component" value="Unassembled WGS sequence"/>
</dbReference>
<feature type="domain" description="D-isomer specific 2-hydroxyacid dehydrogenase catalytic" evidence="5">
    <location>
        <begin position="46"/>
        <end position="314"/>
    </location>
</feature>
<accession>A0A1Q9APV2</accession>
<dbReference type="Pfam" id="PF00389">
    <property type="entry name" value="2-Hacid_dh"/>
    <property type="match status" value="1"/>
</dbReference>
<dbReference type="RefSeq" id="WP_075633133.1">
    <property type="nucleotide sequence ID" value="NZ_MKIO01000018.1"/>
</dbReference>
<name>A0A1Q9APV2_9HYPH</name>
<dbReference type="InterPro" id="IPR029752">
    <property type="entry name" value="D-isomer_DH_CS1"/>
</dbReference>
<evidence type="ECO:0000256" key="4">
    <source>
        <dbReference type="RuleBase" id="RU003719"/>
    </source>
</evidence>
<organism evidence="7 8">
    <name type="scientific">Xaviernesmea rhizosphaerae</name>
    <dbReference type="NCBI Taxonomy" id="1672749"/>
    <lineage>
        <taxon>Bacteria</taxon>
        <taxon>Pseudomonadati</taxon>
        <taxon>Pseudomonadota</taxon>
        <taxon>Alphaproteobacteria</taxon>
        <taxon>Hyphomicrobiales</taxon>
        <taxon>Rhizobiaceae</taxon>
        <taxon>Rhizobium/Agrobacterium group</taxon>
        <taxon>Xaviernesmea</taxon>
    </lineage>
</organism>
<keyword evidence="2 4" id="KW-0560">Oxidoreductase</keyword>
<comment type="caution">
    <text evidence="7">The sequence shown here is derived from an EMBL/GenBank/DDBJ whole genome shotgun (WGS) entry which is preliminary data.</text>
</comment>
<dbReference type="SUPFAM" id="SSF52283">
    <property type="entry name" value="Formate/glycerate dehydrogenase catalytic domain-like"/>
    <property type="match status" value="1"/>
</dbReference>
<dbReference type="EMBL" id="MKIO01000018">
    <property type="protein sequence ID" value="OLP57396.1"/>
    <property type="molecule type" value="Genomic_DNA"/>
</dbReference>
<sequence length="323" mass="34374">MSSDHRPLIVVPGRMHPRVLARLPGDFEMVQLDAADPALVTPDLAARAAGIATTNRLPANFLAAFETVEIVANFSVGYDGIDVDAAAARGVVVTNTPDVLNEEVADTAIALLLNSLRRFPAAEAYLRAGHWAEKGPFPLTPLSLRDRTVGIYGLGRIGQAIAKRLEGFGVPIGYHTRSKREDVAYTYYPSLKAMAEEVDTLISIVPGSDETRHTLNAEIFQALGPRGVVINVGRGSTLDEAALAAALKDGTIAAAGLDVFENEPHVPEALIALENATLLPHVASASEDTRNAMADLVVDNLKSWFATGAALTPVPETPFRRKG</sequence>
<dbReference type="FunFam" id="3.40.50.720:FF:000213">
    <property type="entry name" value="Putative 2-hydroxyacid dehydrogenase"/>
    <property type="match status" value="1"/>
</dbReference>
<dbReference type="STRING" id="1672749.BJF92_16530"/>
<evidence type="ECO:0000259" key="5">
    <source>
        <dbReference type="Pfam" id="PF00389"/>
    </source>
</evidence>
<reference evidence="7 8" key="1">
    <citation type="submission" date="2016-09" db="EMBL/GenBank/DDBJ databases">
        <title>Rhizobium sp. nov., a novel species isolated from the rice rhizosphere.</title>
        <authorList>
            <person name="Zhao J."/>
            <person name="Zhang X."/>
        </authorList>
    </citation>
    <scope>NUCLEOTIDE SEQUENCE [LARGE SCALE GENOMIC DNA]</scope>
    <source>
        <strain evidence="7 8">MH17</strain>
    </source>
</reference>
<dbReference type="PROSITE" id="PS00065">
    <property type="entry name" value="D_2_HYDROXYACID_DH_1"/>
    <property type="match status" value="1"/>
</dbReference>
<gene>
    <name evidence="7" type="ORF">BJF92_16530</name>
</gene>